<gene>
    <name evidence="2" type="ORF">M099_2838</name>
</gene>
<feature type="compositionally biased region" description="Basic and acidic residues" evidence="1">
    <location>
        <begin position="1"/>
        <end position="27"/>
    </location>
</feature>
<dbReference type="EMBL" id="JNHM01000033">
    <property type="protein sequence ID" value="KDS52842.1"/>
    <property type="molecule type" value="Genomic_DNA"/>
</dbReference>
<evidence type="ECO:0000313" key="2">
    <source>
        <dbReference type="EMBL" id="KDS52842.1"/>
    </source>
</evidence>
<evidence type="ECO:0000256" key="1">
    <source>
        <dbReference type="SAM" id="MobiDB-lite"/>
    </source>
</evidence>
<organism evidence="2 3">
    <name type="scientific">Phocaeicola vulgatus str. 3975 RP4</name>
    <dbReference type="NCBI Taxonomy" id="1339352"/>
    <lineage>
        <taxon>Bacteria</taxon>
        <taxon>Pseudomonadati</taxon>
        <taxon>Bacteroidota</taxon>
        <taxon>Bacteroidia</taxon>
        <taxon>Bacteroidales</taxon>
        <taxon>Bacteroidaceae</taxon>
        <taxon>Phocaeicola</taxon>
    </lineage>
</organism>
<accession>A0A069SET3</accession>
<reference evidence="2 3" key="1">
    <citation type="submission" date="2014-04" db="EMBL/GenBank/DDBJ databases">
        <authorList>
            <person name="Sears C."/>
            <person name="Carroll K."/>
            <person name="Sack B.R."/>
            <person name="Qadri F."/>
            <person name="Myers L.L."/>
            <person name="Chung G.-T."/>
            <person name="Escheverria P."/>
            <person name="Fraser C.M."/>
            <person name="Sadzewicz L."/>
            <person name="Shefchek K.A."/>
            <person name="Tallon L."/>
            <person name="Das S.P."/>
            <person name="Daugherty S."/>
            <person name="Mongodin E.F."/>
        </authorList>
    </citation>
    <scope>NUCLEOTIDE SEQUENCE [LARGE SCALE GENOMIC DNA]</scope>
    <source>
        <strain evidence="2 3">3975 RP4</strain>
    </source>
</reference>
<proteinExistence type="predicted"/>
<comment type="caution">
    <text evidence="2">The sequence shown here is derived from an EMBL/GenBank/DDBJ whole genome shotgun (WGS) entry which is preliminary data.</text>
</comment>
<protein>
    <submittedName>
        <fullName evidence="2">Uncharacterized protein</fullName>
    </submittedName>
</protein>
<sequence length="39" mass="4448">MDENKKLNILKDRKLDRQEKNKSEGLKKGKGATLCSNLC</sequence>
<evidence type="ECO:0000313" key="3">
    <source>
        <dbReference type="Proteomes" id="UP000027661"/>
    </source>
</evidence>
<dbReference type="Proteomes" id="UP000027661">
    <property type="component" value="Unassembled WGS sequence"/>
</dbReference>
<feature type="region of interest" description="Disordered" evidence="1">
    <location>
        <begin position="1"/>
        <end position="39"/>
    </location>
</feature>
<name>A0A069SET3_PHOVU</name>
<dbReference type="AlphaFoldDB" id="A0A069SET3"/>
<dbReference type="PATRIC" id="fig|1339352.3.peg.2729"/>